<gene>
    <name evidence="19" type="ORF">ODI_03947</name>
    <name evidence="20" type="ORF">ODI_R2478</name>
</gene>
<reference evidence="19 21" key="1">
    <citation type="submission" date="2016-06" db="EMBL/GenBank/DDBJ databases">
        <authorList>
            <person name="Kjaerup R.B."/>
            <person name="Dalgaard T.S."/>
            <person name="Juul-Madsen H.R."/>
        </authorList>
    </citation>
    <scope>NUCLEOTIDE SEQUENCE [LARGE SCALE GENOMIC DNA]</scope>
    <source>
        <strain evidence="19">Orrdi1</strain>
    </source>
</reference>
<proteinExistence type="inferred from homology"/>
<organism evidence="19 21">
    <name type="scientific">Orrella dioscoreae</name>
    <dbReference type="NCBI Taxonomy" id="1851544"/>
    <lineage>
        <taxon>Bacteria</taxon>
        <taxon>Pseudomonadati</taxon>
        <taxon>Pseudomonadota</taxon>
        <taxon>Betaproteobacteria</taxon>
        <taxon>Burkholderiales</taxon>
        <taxon>Alcaligenaceae</taxon>
        <taxon>Orrella</taxon>
    </lineage>
</organism>
<feature type="signal peptide" evidence="16">
    <location>
        <begin position="1"/>
        <end position="32"/>
    </location>
</feature>
<evidence type="ECO:0000256" key="6">
    <source>
        <dbReference type="ARBA" id="ARBA00022692"/>
    </source>
</evidence>
<dbReference type="Gene3D" id="2.170.130.10">
    <property type="entry name" value="TonB-dependent receptor, plug domain"/>
    <property type="match status" value="1"/>
</dbReference>
<dbReference type="Pfam" id="PF07715">
    <property type="entry name" value="Plug"/>
    <property type="match status" value="1"/>
</dbReference>
<evidence type="ECO:0000313" key="20">
    <source>
        <dbReference type="EMBL" id="SOE50057.1"/>
    </source>
</evidence>
<keyword evidence="12 19" id="KW-0675">Receptor</keyword>
<name>A0A1C3K767_9BURK</name>
<evidence type="ECO:0000256" key="5">
    <source>
        <dbReference type="ARBA" id="ARBA00022496"/>
    </source>
</evidence>
<keyword evidence="9" id="KW-0406">Ion transport</keyword>
<dbReference type="GO" id="GO:0015891">
    <property type="term" value="P:siderophore transport"/>
    <property type="evidence" value="ECO:0007669"/>
    <property type="project" value="InterPro"/>
</dbReference>
<evidence type="ECO:0000256" key="9">
    <source>
        <dbReference type="ARBA" id="ARBA00023065"/>
    </source>
</evidence>
<dbReference type="InterPro" id="IPR000531">
    <property type="entry name" value="Beta-barrel_TonB"/>
</dbReference>
<dbReference type="OrthoDB" id="174652at2"/>
<dbReference type="PANTHER" id="PTHR32552">
    <property type="entry name" value="FERRICHROME IRON RECEPTOR-RELATED"/>
    <property type="match status" value="1"/>
</dbReference>
<dbReference type="RefSeq" id="WP_067758781.1">
    <property type="nucleotide sequence ID" value="NZ_LT907988.1"/>
</dbReference>
<evidence type="ECO:0000256" key="14">
    <source>
        <dbReference type="PROSITE-ProRule" id="PRU01360"/>
    </source>
</evidence>
<evidence type="ECO:0000256" key="1">
    <source>
        <dbReference type="ARBA" id="ARBA00004571"/>
    </source>
</evidence>
<dbReference type="CDD" id="cd01347">
    <property type="entry name" value="ligand_gated_channel"/>
    <property type="match status" value="1"/>
</dbReference>
<evidence type="ECO:0000259" key="18">
    <source>
        <dbReference type="Pfam" id="PF07715"/>
    </source>
</evidence>
<evidence type="ECO:0000256" key="3">
    <source>
        <dbReference type="ARBA" id="ARBA00022448"/>
    </source>
</evidence>
<evidence type="ECO:0000313" key="19">
    <source>
        <dbReference type="EMBL" id="SBT27360.1"/>
    </source>
</evidence>
<feature type="chain" id="PRO_5015062700" evidence="16">
    <location>
        <begin position="33"/>
        <end position="730"/>
    </location>
</feature>
<evidence type="ECO:0000256" key="11">
    <source>
        <dbReference type="ARBA" id="ARBA00023136"/>
    </source>
</evidence>
<comment type="similarity">
    <text evidence="2 14 15">Belongs to the TonB-dependent receptor family.</text>
</comment>
<evidence type="ECO:0000256" key="12">
    <source>
        <dbReference type="ARBA" id="ARBA00023170"/>
    </source>
</evidence>
<dbReference type="GO" id="GO:0038023">
    <property type="term" value="F:signaling receptor activity"/>
    <property type="evidence" value="ECO:0007669"/>
    <property type="project" value="InterPro"/>
</dbReference>
<accession>A0A1C3K767</accession>
<evidence type="ECO:0000256" key="10">
    <source>
        <dbReference type="ARBA" id="ARBA00023077"/>
    </source>
</evidence>
<dbReference type="PROSITE" id="PS52016">
    <property type="entry name" value="TONB_DEPENDENT_REC_3"/>
    <property type="match status" value="1"/>
</dbReference>
<feature type="domain" description="TonB-dependent receptor plug" evidence="18">
    <location>
        <begin position="78"/>
        <end position="178"/>
    </location>
</feature>
<evidence type="ECO:0000256" key="13">
    <source>
        <dbReference type="ARBA" id="ARBA00023237"/>
    </source>
</evidence>
<dbReference type="SUPFAM" id="SSF56935">
    <property type="entry name" value="Porins"/>
    <property type="match status" value="1"/>
</dbReference>
<dbReference type="InterPro" id="IPR036942">
    <property type="entry name" value="Beta-barrel_TonB_sf"/>
</dbReference>
<dbReference type="InterPro" id="IPR037066">
    <property type="entry name" value="Plug_dom_sf"/>
</dbReference>
<dbReference type="STRING" id="1851544.ODI_03947"/>
<reference evidence="20 21" key="2">
    <citation type="submission" date="2017-08" db="EMBL/GenBank/DDBJ databases">
        <authorList>
            <person name="de Groot N.N."/>
        </authorList>
    </citation>
    <scope>NUCLEOTIDE SEQUENCE [LARGE SCALE GENOMIC DNA]</scope>
    <source>
        <strain evidence="20">Orrdi1</strain>
    </source>
</reference>
<keyword evidence="4 14" id="KW-1134">Transmembrane beta strand</keyword>
<dbReference type="InterPro" id="IPR012910">
    <property type="entry name" value="Plug_dom"/>
</dbReference>
<keyword evidence="10 15" id="KW-0798">TonB box</keyword>
<dbReference type="FunFam" id="2.170.130.10:FF:000010">
    <property type="entry name" value="Ferripyoverdine receptor"/>
    <property type="match status" value="1"/>
</dbReference>
<dbReference type="GO" id="GO:0009279">
    <property type="term" value="C:cell outer membrane"/>
    <property type="evidence" value="ECO:0007669"/>
    <property type="project" value="UniProtKB-SubCell"/>
</dbReference>
<evidence type="ECO:0000256" key="8">
    <source>
        <dbReference type="ARBA" id="ARBA00023004"/>
    </source>
</evidence>
<protein>
    <submittedName>
        <fullName evidence="19">TonB-dependent siderophore receptor @ Iron siderophore receptor protein</fullName>
    </submittedName>
</protein>
<keyword evidence="6 14" id="KW-0812">Transmembrane</keyword>
<keyword evidence="3 14" id="KW-0813">Transport</keyword>
<keyword evidence="8" id="KW-0408">Iron</keyword>
<dbReference type="EMBL" id="FLRC01000053">
    <property type="protein sequence ID" value="SBT27360.1"/>
    <property type="molecule type" value="Genomic_DNA"/>
</dbReference>
<dbReference type="InterPro" id="IPR010105">
    <property type="entry name" value="TonB_sidphr_rcpt"/>
</dbReference>
<dbReference type="Gene3D" id="2.40.170.20">
    <property type="entry name" value="TonB-dependent receptor, beta-barrel domain"/>
    <property type="match status" value="1"/>
</dbReference>
<evidence type="ECO:0000256" key="16">
    <source>
        <dbReference type="SAM" id="SignalP"/>
    </source>
</evidence>
<dbReference type="Proteomes" id="UP000078558">
    <property type="component" value="Chromosome I"/>
</dbReference>
<keyword evidence="11 14" id="KW-0472">Membrane</keyword>
<dbReference type="GO" id="GO:0015344">
    <property type="term" value="F:siderophore uptake transmembrane transporter activity"/>
    <property type="evidence" value="ECO:0007669"/>
    <property type="project" value="TreeGrafter"/>
</dbReference>
<evidence type="ECO:0000313" key="21">
    <source>
        <dbReference type="Proteomes" id="UP000078558"/>
    </source>
</evidence>
<keyword evidence="5" id="KW-0410">Iron transport</keyword>
<dbReference type="KEGG" id="odi:ODI_R2478"/>
<evidence type="ECO:0000256" key="15">
    <source>
        <dbReference type="RuleBase" id="RU003357"/>
    </source>
</evidence>
<feature type="domain" description="TonB-dependent receptor-like beta-barrel" evidence="17">
    <location>
        <begin position="267"/>
        <end position="699"/>
    </location>
</feature>
<dbReference type="PANTHER" id="PTHR32552:SF74">
    <property type="entry name" value="HYDROXAMATE SIDEROPHORE RECEPTOR FHUE"/>
    <property type="match status" value="1"/>
</dbReference>
<dbReference type="EMBL" id="LT907988">
    <property type="protein sequence ID" value="SOE50057.1"/>
    <property type="molecule type" value="Genomic_DNA"/>
</dbReference>
<keyword evidence="21" id="KW-1185">Reference proteome</keyword>
<dbReference type="NCBIfam" id="TIGR01783">
    <property type="entry name" value="TonB-siderophor"/>
    <property type="match status" value="1"/>
</dbReference>
<dbReference type="InterPro" id="IPR039426">
    <property type="entry name" value="TonB-dep_rcpt-like"/>
</dbReference>
<evidence type="ECO:0000256" key="2">
    <source>
        <dbReference type="ARBA" id="ARBA00009810"/>
    </source>
</evidence>
<evidence type="ECO:0000256" key="7">
    <source>
        <dbReference type="ARBA" id="ARBA00022729"/>
    </source>
</evidence>
<dbReference type="AlphaFoldDB" id="A0A1C3K767"/>
<evidence type="ECO:0000259" key="17">
    <source>
        <dbReference type="Pfam" id="PF00593"/>
    </source>
</evidence>
<keyword evidence="7 16" id="KW-0732">Signal</keyword>
<evidence type="ECO:0000256" key="4">
    <source>
        <dbReference type="ARBA" id="ARBA00022452"/>
    </source>
</evidence>
<sequence length="730" mass="79912">MPLVSSGAPFRVRPLVLLVNTALVLAAGVAQAQSSATAQQPGQLQAVTVTADSLGVTETTRSYTTNAMSTATGLSLSPRETPQSVSVITRQQMDDRGLQTTSDALQSAPGVSVTRSDTNRYSFSARGFDIDNYQFDGLTQPNLSPWTFGESNLDLAVFDRVEVVRGATGLMTGAGNPSAAVNYVRKRPLRDFALSGGVSVGSWDFKRGYADISSPLSENGRIRGRLVAAYSDSDSYTALQESRGRTLYGVITADLTRSTELTGGVSYQSSAYNGFGSGFPLFYSDGTRTDFGRTASNNAGWARAENDTTTGFLDLSHTFANNWKARVAYSQSLTDATMKQVFRGGYPDRATGIMSAAPSFSHYDGHVRRNALNLTLSGPFQLFGREHELAVGYMRSEDHVAFPQYRALLPLPGQTNYFQWDQDLTPEPNWSSTKTQADDLDNKQSGGYIVSRFSLADPVKLIVGGRLSNWETNQNYFGARRQYSHKNEFVPYAGLLVDLNDTFTAYASYTEIFKPQNYRTEAGEILPPVTGKSYEIGLKGAHMNGLLTSGISLFRTEQENLAEATGNLVTGTTNQSAYRAVKGAKVNGLELELAGEVTEGWNVATSYTTFVAKDANDNPINTSKPRNLFKLYTTYRLPGELNRLTIGGGVDWQNRMYQLATAPGNRRVNVQQGSYALVNAMARFDFTDKVSATLNVNNLFDKKYYSQIGFYNQGWYGAPRNVMLSLRAQY</sequence>
<dbReference type="Pfam" id="PF00593">
    <property type="entry name" value="TonB_dep_Rec_b-barrel"/>
    <property type="match status" value="1"/>
</dbReference>
<keyword evidence="13 14" id="KW-0998">Cell outer membrane</keyword>
<comment type="subcellular location">
    <subcellularLocation>
        <location evidence="1 14">Cell outer membrane</location>
        <topology evidence="1 14">Multi-pass membrane protein</topology>
    </subcellularLocation>
</comment>